<sequence length="128" mass="13648">MSTELLDDEASKTISITPDRQEPPLPVRCRLPHPPPESLRVTSTHPPLPNQAALASCCDSAGAKGASIFHADLDLGRLRIQPRVSKIRCATHEPGPISCSILSKLEKVSNGSGRAGEEPHGSSEQPSR</sequence>
<feature type="region of interest" description="Disordered" evidence="1">
    <location>
        <begin position="108"/>
        <end position="128"/>
    </location>
</feature>
<reference evidence="2" key="1">
    <citation type="submission" date="2020-03" db="EMBL/GenBank/DDBJ databases">
        <authorList>
            <person name="Weist P."/>
        </authorList>
    </citation>
    <scope>NUCLEOTIDE SEQUENCE</scope>
</reference>
<evidence type="ECO:0000256" key="1">
    <source>
        <dbReference type="SAM" id="MobiDB-lite"/>
    </source>
</evidence>
<gene>
    <name evidence="2" type="ORF">PLEPLA_LOCUS24868</name>
</gene>
<dbReference type="EMBL" id="CADEAL010001946">
    <property type="protein sequence ID" value="CAB1436835.1"/>
    <property type="molecule type" value="Genomic_DNA"/>
</dbReference>
<protein>
    <submittedName>
        <fullName evidence="2">Uncharacterized protein</fullName>
    </submittedName>
</protein>
<evidence type="ECO:0000313" key="3">
    <source>
        <dbReference type="Proteomes" id="UP001153269"/>
    </source>
</evidence>
<keyword evidence="3" id="KW-1185">Reference proteome</keyword>
<comment type="caution">
    <text evidence="2">The sequence shown here is derived from an EMBL/GenBank/DDBJ whole genome shotgun (WGS) entry which is preliminary data.</text>
</comment>
<name>A0A9N7YTF5_PLEPL</name>
<proteinExistence type="predicted"/>
<organism evidence="2 3">
    <name type="scientific">Pleuronectes platessa</name>
    <name type="common">European plaice</name>
    <dbReference type="NCBI Taxonomy" id="8262"/>
    <lineage>
        <taxon>Eukaryota</taxon>
        <taxon>Metazoa</taxon>
        <taxon>Chordata</taxon>
        <taxon>Craniata</taxon>
        <taxon>Vertebrata</taxon>
        <taxon>Euteleostomi</taxon>
        <taxon>Actinopterygii</taxon>
        <taxon>Neopterygii</taxon>
        <taxon>Teleostei</taxon>
        <taxon>Neoteleostei</taxon>
        <taxon>Acanthomorphata</taxon>
        <taxon>Carangaria</taxon>
        <taxon>Pleuronectiformes</taxon>
        <taxon>Pleuronectoidei</taxon>
        <taxon>Pleuronectidae</taxon>
        <taxon>Pleuronectes</taxon>
    </lineage>
</organism>
<dbReference type="AlphaFoldDB" id="A0A9N7YTF5"/>
<feature type="region of interest" description="Disordered" evidence="1">
    <location>
        <begin position="1"/>
        <end position="47"/>
    </location>
</feature>
<accession>A0A9N7YTF5</accession>
<dbReference type="Proteomes" id="UP001153269">
    <property type="component" value="Unassembled WGS sequence"/>
</dbReference>
<evidence type="ECO:0000313" key="2">
    <source>
        <dbReference type="EMBL" id="CAB1436835.1"/>
    </source>
</evidence>
<feature type="compositionally biased region" description="Basic and acidic residues" evidence="1">
    <location>
        <begin position="115"/>
        <end position="128"/>
    </location>
</feature>